<feature type="transmembrane region" description="Helical" evidence="7">
    <location>
        <begin position="201"/>
        <end position="221"/>
    </location>
</feature>
<evidence type="ECO:0000256" key="4">
    <source>
        <dbReference type="ARBA" id="ARBA00022989"/>
    </source>
</evidence>
<evidence type="ECO:0000256" key="3">
    <source>
        <dbReference type="ARBA" id="ARBA00022692"/>
    </source>
</evidence>
<feature type="transmembrane region" description="Helical" evidence="7">
    <location>
        <begin position="494"/>
        <end position="514"/>
    </location>
</feature>
<evidence type="ECO:0000256" key="5">
    <source>
        <dbReference type="ARBA" id="ARBA00023136"/>
    </source>
</evidence>
<dbReference type="FunFam" id="1.20.1250.20:FF:000064">
    <property type="entry name" value="MFS allantoate transporter"/>
    <property type="match status" value="1"/>
</dbReference>
<evidence type="ECO:0000313" key="10">
    <source>
        <dbReference type="Proteomes" id="UP001218218"/>
    </source>
</evidence>
<keyword evidence="3 7" id="KW-0812">Transmembrane</keyword>
<dbReference type="GO" id="GO:0022857">
    <property type="term" value="F:transmembrane transporter activity"/>
    <property type="evidence" value="ECO:0007669"/>
    <property type="project" value="InterPro"/>
</dbReference>
<gene>
    <name evidence="9" type="ORF">DFH08DRAFT_869633</name>
</gene>
<keyword evidence="10" id="KW-1185">Reference proteome</keyword>
<dbReference type="GO" id="GO:0016020">
    <property type="term" value="C:membrane"/>
    <property type="evidence" value="ECO:0007669"/>
    <property type="project" value="UniProtKB-SubCell"/>
</dbReference>
<dbReference type="PROSITE" id="PS50850">
    <property type="entry name" value="MFS"/>
    <property type="match status" value="1"/>
</dbReference>
<feature type="transmembrane region" description="Helical" evidence="7">
    <location>
        <begin position="393"/>
        <end position="415"/>
    </location>
</feature>
<feature type="transmembrane region" description="Helical" evidence="7">
    <location>
        <begin position="427"/>
        <end position="445"/>
    </location>
</feature>
<dbReference type="SUPFAM" id="SSF103473">
    <property type="entry name" value="MFS general substrate transporter"/>
    <property type="match status" value="1"/>
</dbReference>
<evidence type="ECO:0000313" key="9">
    <source>
        <dbReference type="EMBL" id="KAJ7346874.1"/>
    </source>
</evidence>
<dbReference type="EMBL" id="JARIHO010000020">
    <property type="protein sequence ID" value="KAJ7346874.1"/>
    <property type="molecule type" value="Genomic_DNA"/>
</dbReference>
<dbReference type="Gene3D" id="1.20.1250.20">
    <property type="entry name" value="MFS general substrate transporter like domains"/>
    <property type="match status" value="2"/>
</dbReference>
<feature type="transmembrane region" description="Helical" evidence="7">
    <location>
        <begin position="171"/>
        <end position="189"/>
    </location>
</feature>
<reference evidence="9" key="1">
    <citation type="submission" date="2023-03" db="EMBL/GenBank/DDBJ databases">
        <title>Massive genome expansion in bonnet fungi (Mycena s.s.) driven by repeated elements and novel gene families across ecological guilds.</title>
        <authorList>
            <consortium name="Lawrence Berkeley National Laboratory"/>
            <person name="Harder C.B."/>
            <person name="Miyauchi S."/>
            <person name="Viragh M."/>
            <person name="Kuo A."/>
            <person name="Thoen E."/>
            <person name="Andreopoulos B."/>
            <person name="Lu D."/>
            <person name="Skrede I."/>
            <person name="Drula E."/>
            <person name="Henrissat B."/>
            <person name="Morin E."/>
            <person name="Kohler A."/>
            <person name="Barry K."/>
            <person name="LaButti K."/>
            <person name="Morin E."/>
            <person name="Salamov A."/>
            <person name="Lipzen A."/>
            <person name="Mereny Z."/>
            <person name="Hegedus B."/>
            <person name="Baldrian P."/>
            <person name="Stursova M."/>
            <person name="Weitz H."/>
            <person name="Taylor A."/>
            <person name="Grigoriev I.V."/>
            <person name="Nagy L.G."/>
            <person name="Martin F."/>
            <person name="Kauserud H."/>
        </authorList>
    </citation>
    <scope>NUCLEOTIDE SEQUENCE</scope>
    <source>
        <strain evidence="9">CBHHK002</strain>
    </source>
</reference>
<evidence type="ECO:0000256" key="6">
    <source>
        <dbReference type="ARBA" id="ARBA00037968"/>
    </source>
</evidence>
<keyword evidence="4 7" id="KW-1133">Transmembrane helix</keyword>
<organism evidence="9 10">
    <name type="scientific">Mycena albidolilacea</name>
    <dbReference type="NCBI Taxonomy" id="1033008"/>
    <lineage>
        <taxon>Eukaryota</taxon>
        <taxon>Fungi</taxon>
        <taxon>Dikarya</taxon>
        <taxon>Basidiomycota</taxon>
        <taxon>Agaricomycotina</taxon>
        <taxon>Agaricomycetes</taxon>
        <taxon>Agaricomycetidae</taxon>
        <taxon>Agaricales</taxon>
        <taxon>Marasmiineae</taxon>
        <taxon>Mycenaceae</taxon>
        <taxon>Mycena</taxon>
    </lineage>
</organism>
<dbReference type="PANTHER" id="PTHR43791:SF59">
    <property type="entry name" value="TRANSPORTER, PUTATIVE (AFU_ORTHOLOGUE AFUA_1G06550)-RELATED"/>
    <property type="match status" value="1"/>
</dbReference>
<evidence type="ECO:0000256" key="7">
    <source>
        <dbReference type="SAM" id="Phobius"/>
    </source>
</evidence>
<comment type="caution">
    <text evidence="9">The sequence shown here is derived from an EMBL/GenBank/DDBJ whole genome shotgun (WGS) entry which is preliminary data.</text>
</comment>
<feature type="transmembrane region" description="Helical" evidence="7">
    <location>
        <begin position="332"/>
        <end position="355"/>
    </location>
</feature>
<proteinExistence type="inferred from homology"/>
<accession>A0AAD7ERQ3</accession>
<feature type="transmembrane region" description="Helical" evidence="7">
    <location>
        <begin position="263"/>
        <end position="283"/>
    </location>
</feature>
<comment type="similarity">
    <text evidence="6">Belongs to the major facilitator superfamily. Allantoate permease family.</text>
</comment>
<name>A0AAD7ERQ3_9AGAR</name>
<dbReference type="InterPro" id="IPR036259">
    <property type="entry name" value="MFS_trans_sf"/>
</dbReference>
<evidence type="ECO:0000256" key="1">
    <source>
        <dbReference type="ARBA" id="ARBA00004141"/>
    </source>
</evidence>
<dbReference type="AlphaFoldDB" id="A0AAD7ERQ3"/>
<protein>
    <submittedName>
        <fullName evidence="9">MFS general substrate transporter</fullName>
    </submittedName>
</protein>
<dbReference type="PANTHER" id="PTHR43791">
    <property type="entry name" value="PERMEASE-RELATED"/>
    <property type="match status" value="1"/>
</dbReference>
<feature type="domain" description="Major facilitator superfamily (MFS) profile" evidence="8">
    <location>
        <begin position="104"/>
        <end position="519"/>
    </location>
</feature>
<dbReference type="InterPro" id="IPR011701">
    <property type="entry name" value="MFS"/>
</dbReference>
<feature type="transmembrane region" description="Helical" evidence="7">
    <location>
        <begin position="127"/>
        <end position="151"/>
    </location>
</feature>
<evidence type="ECO:0000259" key="8">
    <source>
        <dbReference type="PROSITE" id="PS50850"/>
    </source>
</evidence>
<feature type="transmembrane region" description="Helical" evidence="7">
    <location>
        <begin position="233"/>
        <end position="251"/>
    </location>
</feature>
<sequence>MWYPDSGPVGLVDAPTYTAYIYFGKSSTPSLATMSGSAPPVDKMDEERYEKTISSGLVSPPPPLPTQPFKIGDAALEILGEGAPPREITEDESNAILRKIDRWILPVILMVYFLQQLDKSSLSYTSVFGIVAETGLVGTQYSWLTSIVYVAQLIWQPMSSYMLVRLPLSKYLFFHVLMWGVVVASTAAAHDFKGLITARFFLGLFEATVAPCFITITQMWWRRREQTLRLAYWFAMNGATQCIGSLLTYGLGHIHGKLKSYQVIFLFIGLLTIVCSPVVYFVLPDSPAKARFLSHDEKIIAFERLRANNQGTETKVWKWDQVLEVFLDLKTYLWFSLLFLCAVPSGGISAFGPLIIQGFGFDQFNTILFNIPFGAFQVILTIGAATISTKIKLKWPVIFFASLPPIAGSAALYTLGRGAELRAQLLGCYYVLSFFTALQPMLYTWSSQNTAGHTKKTCTTGIVFVAQCAGNILGPLVYKTQDKPYYKPGLVCDLICWILLSALTLVTAAYLAFLNKRHADRRVQLGKPAKILDTSLETVKEGKRRAAEKPATEAENLQSFDDLSDLVNEDFLYVL</sequence>
<keyword evidence="2" id="KW-0813">Transport</keyword>
<dbReference type="Proteomes" id="UP001218218">
    <property type="component" value="Unassembled WGS sequence"/>
</dbReference>
<dbReference type="Pfam" id="PF07690">
    <property type="entry name" value="MFS_1"/>
    <property type="match status" value="1"/>
</dbReference>
<keyword evidence="5 7" id="KW-0472">Membrane</keyword>
<dbReference type="InterPro" id="IPR020846">
    <property type="entry name" value="MFS_dom"/>
</dbReference>
<evidence type="ECO:0000256" key="2">
    <source>
        <dbReference type="ARBA" id="ARBA00022448"/>
    </source>
</evidence>
<feature type="transmembrane region" description="Helical" evidence="7">
    <location>
        <begin position="367"/>
        <end position="387"/>
    </location>
</feature>
<comment type="subcellular location">
    <subcellularLocation>
        <location evidence="1">Membrane</location>
        <topology evidence="1">Multi-pass membrane protein</topology>
    </subcellularLocation>
</comment>